<dbReference type="RefSeq" id="WP_126726126.1">
    <property type="nucleotide sequence ID" value="NZ_RYZH01000026.1"/>
</dbReference>
<sequence>MHRRFAKFLALIVMTSGIGLIPGQSAQAQAQTPGTGTAQLQRQLQFVQFLLNAETNQLRIQERRLAQEQAFVSRIDSITQRIPSSLRQARQVMSLFNQARQQLARFQFQTQLGNVRLLTGQSRIASLLANLSELAPTDARLIRLAQLQAAQGPRVTAVVTATPAQLLTPIPFPGA</sequence>
<protein>
    <recommendedName>
        <fullName evidence="4">OmpH family outer membrane protein</fullName>
    </recommendedName>
</protein>
<dbReference type="Proteomes" id="UP000280296">
    <property type="component" value="Unassembled WGS sequence"/>
</dbReference>
<name>A0A432MI96_9BACT</name>
<accession>A0A432MI96</accession>
<dbReference type="EMBL" id="RYZH01000026">
    <property type="protein sequence ID" value="RUL87082.1"/>
    <property type="molecule type" value="Genomic_DNA"/>
</dbReference>
<keyword evidence="3" id="KW-1185">Reference proteome</keyword>
<reference evidence="2 3" key="2">
    <citation type="submission" date="2019-01" db="EMBL/GenBank/DDBJ databases">
        <title>Tautonia sociabilis, a novel thermotolerant planctomycete of Isosphaeraceae family, isolated from a 4000 m deep subterranean habitat.</title>
        <authorList>
            <person name="Kovaleva O.L."/>
            <person name="Elcheninov A.G."/>
            <person name="Van Heerden E."/>
            <person name="Toshchakov S.V."/>
            <person name="Novikov A."/>
            <person name="Bonch-Osmolovskaya E.A."/>
            <person name="Kublanov I.V."/>
        </authorList>
    </citation>
    <scope>NUCLEOTIDE SEQUENCE [LARGE SCALE GENOMIC DNA]</scope>
    <source>
        <strain evidence="2 3">GM2012</strain>
    </source>
</reference>
<evidence type="ECO:0000313" key="2">
    <source>
        <dbReference type="EMBL" id="RUL87082.1"/>
    </source>
</evidence>
<comment type="caution">
    <text evidence="2">The sequence shown here is derived from an EMBL/GenBank/DDBJ whole genome shotgun (WGS) entry which is preliminary data.</text>
</comment>
<reference evidence="2 3" key="1">
    <citation type="submission" date="2018-12" db="EMBL/GenBank/DDBJ databases">
        <authorList>
            <person name="Toschakov S.V."/>
        </authorList>
    </citation>
    <scope>NUCLEOTIDE SEQUENCE [LARGE SCALE GENOMIC DNA]</scope>
    <source>
        <strain evidence="2 3">GM2012</strain>
    </source>
</reference>
<keyword evidence="1" id="KW-0732">Signal</keyword>
<feature type="chain" id="PRO_5019211502" description="OmpH family outer membrane protein" evidence="1">
    <location>
        <begin position="31"/>
        <end position="175"/>
    </location>
</feature>
<evidence type="ECO:0000313" key="3">
    <source>
        <dbReference type="Proteomes" id="UP000280296"/>
    </source>
</evidence>
<gene>
    <name evidence="2" type="ORF">TsocGM_14175</name>
</gene>
<dbReference type="AlphaFoldDB" id="A0A432MI96"/>
<evidence type="ECO:0000256" key="1">
    <source>
        <dbReference type="SAM" id="SignalP"/>
    </source>
</evidence>
<evidence type="ECO:0008006" key="4">
    <source>
        <dbReference type="Google" id="ProtNLM"/>
    </source>
</evidence>
<proteinExistence type="predicted"/>
<feature type="signal peptide" evidence="1">
    <location>
        <begin position="1"/>
        <end position="30"/>
    </location>
</feature>
<organism evidence="2 3">
    <name type="scientific">Tautonia sociabilis</name>
    <dbReference type="NCBI Taxonomy" id="2080755"/>
    <lineage>
        <taxon>Bacteria</taxon>
        <taxon>Pseudomonadati</taxon>
        <taxon>Planctomycetota</taxon>
        <taxon>Planctomycetia</taxon>
        <taxon>Isosphaerales</taxon>
        <taxon>Isosphaeraceae</taxon>
        <taxon>Tautonia</taxon>
    </lineage>
</organism>